<dbReference type="VEuPathDB" id="FungiDB:EMCG_05187"/>
<accession>A0A2B7ZMB4</accession>
<protein>
    <submittedName>
        <fullName evidence="1">Uncharacterized protein</fullName>
    </submittedName>
</protein>
<proteinExistence type="predicted"/>
<dbReference type="AlphaFoldDB" id="A0A2B7ZMB4"/>
<evidence type="ECO:0000313" key="2">
    <source>
        <dbReference type="Proteomes" id="UP000226031"/>
    </source>
</evidence>
<comment type="caution">
    <text evidence="1">The sequence shown here is derived from an EMBL/GenBank/DDBJ whole genome shotgun (WGS) entry which is preliminary data.</text>
</comment>
<organism evidence="1 2">
    <name type="scientific">[Emmonsia] crescens</name>
    <dbReference type="NCBI Taxonomy" id="73230"/>
    <lineage>
        <taxon>Eukaryota</taxon>
        <taxon>Fungi</taxon>
        <taxon>Dikarya</taxon>
        <taxon>Ascomycota</taxon>
        <taxon>Pezizomycotina</taxon>
        <taxon>Eurotiomycetes</taxon>
        <taxon>Eurotiomycetidae</taxon>
        <taxon>Onygenales</taxon>
        <taxon>Ajellomycetaceae</taxon>
        <taxon>Emergomyces</taxon>
    </lineage>
</organism>
<dbReference type="STRING" id="73230.A0A2B7ZMB4"/>
<sequence length="133" mass="14794">MAYYLLDILSEPNLDADSTNSALDPNTINSAWAPVTGYKKWADFTYETLISCYGDVLRRSLTSPFPGISPPLSRLQREIWDENSLCHFLSRTIMPTVGAALQRGWTICYPGNDDPIDIATGRILRHGHDSSSS</sequence>
<evidence type="ECO:0000313" key="1">
    <source>
        <dbReference type="EMBL" id="PGH35126.1"/>
    </source>
</evidence>
<keyword evidence="2" id="KW-1185">Reference proteome</keyword>
<dbReference type="EMBL" id="PDND01000027">
    <property type="protein sequence ID" value="PGH35126.1"/>
    <property type="molecule type" value="Genomic_DNA"/>
</dbReference>
<dbReference type="Proteomes" id="UP000226031">
    <property type="component" value="Unassembled WGS sequence"/>
</dbReference>
<reference evidence="1 2" key="1">
    <citation type="submission" date="2017-10" db="EMBL/GenBank/DDBJ databases">
        <title>Comparative genomics in systemic dimorphic fungi from Ajellomycetaceae.</title>
        <authorList>
            <person name="Munoz J.F."/>
            <person name="Mcewen J.G."/>
            <person name="Clay O.K."/>
            <person name="Cuomo C.A."/>
        </authorList>
    </citation>
    <scope>NUCLEOTIDE SEQUENCE [LARGE SCALE GENOMIC DNA]</scope>
    <source>
        <strain evidence="1 2">UAMH4076</strain>
    </source>
</reference>
<name>A0A2B7ZMB4_9EURO</name>
<gene>
    <name evidence="1" type="ORF">GX50_02048</name>
</gene>